<gene>
    <name evidence="2" type="ORF">Pdw03_4083</name>
</gene>
<protein>
    <submittedName>
        <fullName evidence="2">Uncharacterized protein</fullName>
    </submittedName>
</protein>
<dbReference type="GeneID" id="26235673"/>
<organism evidence="2 3">
    <name type="scientific">Penicillium digitatum</name>
    <name type="common">Green mold</name>
    <dbReference type="NCBI Taxonomy" id="36651"/>
    <lineage>
        <taxon>Eukaryota</taxon>
        <taxon>Fungi</taxon>
        <taxon>Dikarya</taxon>
        <taxon>Ascomycota</taxon>
        <taxon>Pezizomycotina</taxon>
        <taxon>Eurotiomycetes</taxon>
        <taxon>Eurotiomycetidae</taxon>
        <taxon>Eurotiales</taxon>
        <taxon>Aspergillaceae</taxon>
        <taxon>Penicillium</taxon>
    </lineage>
</organism>
<dbReference type="RefSeq" id="XP_014531514.1">
    <property type="nucleotide sequence ID" value="XM_014676028.1"/>
</dbReference>
<accession>A0A7T6XHI1</accession>
<dbReference type="KEGG" id="pdp:PDIP_73570"/>
<keyword evidence="1" id="KW-0732">Signal</keyword>
<feature type="signal peptide" evidence="1">
    <location>
        <begin position="1"/>
        <end position="20"/>
    </location>
</feature>
<dbReference type="AlphaFoldDB" id="A0A7T6XHI1"/>
<dbReference type="VEuPathDB" id="FungiDB:PDIP_73570"/>
<dbReference type="Proteomes" id="UP000595662">
    <property type="component" value="Chromosome 1"/>
</dbReference>
<name>A0A7T6XHI1_PENDI</name>
<dbReference type="EMBL" id="CP060774">
    <property type="protein sequence ID" value="QQK41229.1"/>
    <property type="molecule type" value="Genomic_DNA"/>
</dbReference>
<feature type="chain" id="PRO_5031053138" evidence="1">
    <location>
        <begin position="21"/>
        <end position="190"/>
    </location>
</feature>
<evidence type="ECO:0000256" key="1">
    <source>
        <dbReference type="SAM" id="SignalP"/>
    </source>
</evidence>
<reference evidence="2 3" key="1">
    <citation type="submission" date="2020-08" db="EMBL/GenBank/DDBJ databases">
        <title>The completed genome sequence of the pathogenic ascomycete fungus Penicillium digitatum.</title>
        <authorList>
            <person name="Wang M."/>
        </authorList>
    </citation>
    <scope>NUCLEOTIDE SEQUENCE [LARGE SCALE GENOMIC DNA]</scope>
    <source>
        <strain evidence="2 3">PdW03</strain>
    </source>
</reference>
<sequence length="190" mass="17702">MKFTGLTISLALAGLGHSAALPVLGNVADPVSGIASAVSGVTGSAAEIVTPITSTAGGLTGNIKRDDAAAPGGTVETIPSLANSAVAIVGSAVSTGESFVSRAGAATKRQLNDLVGSTLGSAVPAIIQDAKAGGLASATKRDGTAALGGTVDAIPGLASSGVAIAGSAVGAGESLLSGVAGTAENAVGRN</sequence>
<proteinExistence type="predicted"/>
<evidence type="ECO:0000313" key="2">
    <source>
        <dbReference type="EMBL" id="QQK41229.1"/>
    </source>
</evidence>
<dbReference type="OMA" id="DARPSHK"/>
<evidence type="ECO:0000313" key="3">
    <source>
        <dbReference type="Proteomes" id="UP000595662"/>
    </source>
</evidence>